<keyword evidence="3" id="KW-0233">DNA recombination</keyword>
<evidence type="ECO:0000256" key="2">
    <source>
        <dbReference type="ARBA" id="ARBA00022908"/>
    </source>
</evidence>
<dbReference type="SUPFAM" id="SSF56349">
    <property type="entry name" value="DNA breaking-rejoining enzymes"/>
    <property type="match status" value="1"/>
</dbReference>
<dbReference type="PROSITE" id="PS51898">
    <property type="entry name" value="TYR_RECOMBINASE"/>
    <property type="match status" value="1"/>
</dbReference>
<dbReference type="AlphaFoldDB" id="A0A3P1SMQ4"/>
<dbReference type="Pfam" id="PF00589">
    <property type="entry name" value="Phage_integrase"/>
    <property type="match status" value="1"/>
</dbReference>
<dbReference type="InterPro" id="IPR002104">
    <property type="entry name" value="Integrase_catalytic"/>
</dbReference>
<keyword evidence="6" id="KW-1185">Reference proteome</keyword>
<dbReference type="GO" id="GO:0006310">
    <property type="term" value="P:DNA recombination"/>
    <property type="evidence" value="ECO:0007669"/>
    <property type="project" value="UniProtKB-KW"/>
</dbReference>
<dbReference type="PANTHER" id="PTHR30349:SF77">
    <property type="entry name" value="TYROSINE RECOMBINASE XERC"/>
    <property type="match status" value="1"/>
</dbReference>
<protein>
    <submittedName>
        <fullName evidence="5">Site-specific integrase</fullName>
    </submittedName>
</protein>
<dbReference type="RefSeq" id="WP_124927039.1">
    <property type="nucleotide sequence ID" value="NZ_BMOH01000008.1"/>
</dbReference>
<dbReference type="CDD" id="cd00397">
    <property type="entry name" value="DNA_BRE_C"/>
    <property type="match status" value="1"/>
</dbReference>
<dbReference type="OrthoDB" id="8610787at2"/>
<dbReference type="GO" id="GO:0005737">
    <property type="term" value="C:cytoplasm"/>
    <property type="evidence" value="ECO:0007669"/>
    <property type="project" value="UniProtKB-SubCell"/>
</dbReference>
<evidence type="ECO:0000256" key="1">
    <source>
        <dbReference type="ARBA" id="ARBA00004496"/>
    </source>
</evidence>
<dbReference type="InterPro" id="IPR011010">
    <property type="entry name" value="DNA_brk_join_enz"/>
</dbReference>
<dbReference type="PANTHER" id="PTHR30349">
    <property type="entry name" value="PHAGE INTEGRASE-RELATED"/>
    <property type="match status" value="1"/>
</dbReference>
<dbReference type="Proteomes" id="UP000267535">
    <property type="component" value="Unassembled WGS sequence"/>
</dbReference>
<dbReference type="GO" id="GO:0003677">
    <property type="term" value="F:DNA binding"/>
    <property type="evidence" value="ECO:0007669"/>
    <property type="project" value="InterPro"/>
</dbReference>
<evidence type="ECO:0000313" key="5">
    <source>
        <dbReference type="EMBL" id="RRC97945.1"/>
    </source>
</evidence>
<gene>
    <name evidence="5" type="ORF">EHS89_15300</name>
</gene>
<dbReference type="InterPro" id="IPR013762">
    <property type="entry name" value="Integrase-like_cat_sf"/>
</dbReference>
<evidence type="ECO:0000256" key="3">
    <source>
        <dbReference type="ARBA" id="ARBA00023172"/>
    </source>
</evidence>
<dbReference type="InterPro" id="IPR050090">
    <property type="entry name" value="Tyrosine_recombinase_XerCD"/>
</dbReference>
<accession>A0A3P1SMQ4</accession>
<sequence length="408" mass="46733">MSINNFPGLPLFDSAKHFNQIPRNTVFPDQAPAVESFVLGLHVEGALDDYRYTKDFLCSYSKKSQDTYDKFRGDAERLLLWTWLIKSRSIATLRRRDLEEYTDFVAKPDANWQAETIQRRFYSVNGIREPNSHWRPFRSAGAGIGRLNTKSWQGLFSNLSVFFNYLMAEDYAPGNHIPIVKKNCPYLRQETGINTARRLSELQWEYLLSSAKSMADTNSQHERTLFVIATLKSLKLRISELSERPNWLPVMSHFHRDHEGNWWFRTYGKGSKERDVSISNEYIGFLKRYRLYRGLASLPSKDSSEPVIESRVKNRGIGSRQLRNIVEAALNEGCHSLIEDGFDVEASELRAATTHWLRHTGASMEVAAGRNLAHVQADLGHGSIRTTDELYVDSDNMERASSAKGQEV</sequence>
<dbReference type="EMBL" id="RQXV01000009">
    <property type="protein sequence ID" value="RRC97945.1"/>
    <property type="molecule type" value="Genomic_DNA"/>
</dbReference>
<reference evidence="5 6" key="1">
    <citation type="submission" date="2018-11" db="EMBL/GenBank/DDBJ databases">
        <title>The draft genome sequence of Amphritea balenae JAMM 1525T.</title>
        <authorList>
            <person name="Fang Z."/>
            <person name="Zhang Y."/>
            <person name="Han X."/>
        </authorList>
    </citation>
    <scope>NUCLEOTIDE SEQUENCE [LARGE SCALE GENOMIC DNA]</scope>
    <source>
        <strain evidence="5 6">JAMM 1525</strain>
    </source>
</reference>
<organism evidence="5 6">
    <name type="scientific">Amphritea balenae</name>
    <dbReference type="NCBI Taxonomy" id="452629"/>
    <lineage>
        <taxon>Bacteria</taxon>
        <taxon>Pseudomonadati</taxon>
        <taxon>Pseudomonadota</taxon>
        <taxon>Gammaproteobacteria</taxon>
        <taxon>Oceanospirillales</taxon>
        <taxon>Oceanospirillaceae</taxon>
        <taxon>Amphritea</taxon>
    </lineage>
</organism>
<dbReference type="Gene3D" id="1.10.443.10">
    <property type="entry name" value="Intergrase catalytic core"/>
    <property type="match status" value="1"/>
</dbReference>
<name>A0A3P1SMQ4_9GAMM</name>
<feature type="domain" description="Tyr recombinase" evidence="4">
    <location>
        <begin position="194"/>
        <end position="404"/>
    </location>
</feature>
<keyword evidence="2" id="KW-0229">DNA integration</keyword>
<proteinExistence type="predicted"/>
<dbReference type="GO" id="GO:0015074">
    <property type="term" value="P:DNA integration"/>
    <property type="evidence" value="ECO:0007669"/>
    <property type="project" value="UniProtKB-KW"/>
</dbReference>
<comment type="subcellular location">
    <subcellularLocation>
        <location evidence="1">Cytoplasm</location>
    </subcellularLocation>
</comment>
<evidence type="ECO:0000259" key="4">
    <source>
        <dbReference type="PROSITE" id="PS51898"/>
    </source>
</evidence>
<evidence type="ECO:0000313" key="6">
    <source>
        <dbReference type="Proteomes" id="UP000267535"/>
    </source>
</evidence>
<comment type="caution">
    <text evidence="5">The sequence shown here is derived from an EMBL/GenBank/DDBJ whole genome shotgun (WGS) entry which is preliminary data.</text>
</comment>